<dbReference type="Pfam" id="PF07238">
    <property type="entry name" value="PilZ"/>
    <property type="match status" value="1"/>
</dbReference>
<gene>
    <name evidence="2" type="ORF">K0U00_23200</name>
</gene>
<keyword evidence="3" id="KW-1185">Reference proteome</keyword>
<feature type="domain" description="PilZ" evidence="1">
    <location>
        <begin position="142"/>
        <end position="218"/>
    </location>
</feature>
<evidence type="ECO:0000259" key="1">
    <source>
        <dbReference type="Pfam" id="PF07238"/>
    </source>
</evidence>
<evidence type="ECO:0000313" key="2">
    <source>
        <dbReference type="EMBL" id="MBW7456948.1"/>
    </source>
</evidence>
<organism evidence="2 3">
    <name type="scientific">Paenibacillus sepulcri</name>
    <dbReference type="NCBI Taxonomy" id="359917"/>
    <lineage>
        <taxon>Bacteria</taxon>
        <taxon>Bacillati</taxon>
        <taxon>Bacillota</taxon>
        <taxon>Bacilli</taxon>
        <taxon>Bacillales</taxon>
        <taxon>Paenibacillaceae</taxon>
        <taxon>Paenibacillus</taxon>
    </lineage>
</organism>
<dbReference type="RefSeq" id="WP_210038304.1">
    <property type="nucleotide sequence ID" value="NZ_JBHLVU010000022.1"/>
</dbReference>
<comment type="caution">
    <text evidence="2">The sequence shown here is derived from an EMBL/GenBank/DDBJ whole genome shotgun (WGS) entry which is preliminary data.</text>
</comment>
<dbReference type="Gene3D" id="2.40.10.220">
    <property type="entry name" value="predicted glycosyltransferase like domains"/>
    <property type="match status" value="1"/>
</dbReference>
<sequence length="239" mass="27108">MSTNARSKELYTKAKQTYSDKVLIHSRTVVEKEGYVSTGILSHIEGEMMEIEMTEYKSFDLGNPVEMTIYSPVGIQRLQSTVIGKAEGSIAVIFPVRALSGLEEKRESPRVQIDHKGTMKKTIIETRELSTGPENFEFIEDMELAIRNISLSGLGFIVAEGPRLKTNERLEAVLSLGFELPCWLEIIRYDSDGAQSFYGARFCDLDGLQQRALRAFILREQVAAYYRRKQEKASDNRTH</sequence>
<evidence type="ECO:0000313" key="3">
    <source>
        <dbReference type="Proteomes" id="UP001519887"/>
    </source>
</evidence>
<dbReference type="EMBL" id="JAHZIK010000708">
    <property type="protein sequence ID" value="MBW7456948.1"/>
    <property type="molecule type" value="Genomic_DNA"/>
</dbReference>
<reference evidence="2 3" key="1">
    <citation type="submission" date="2021-07" db="EMBL/GenBank/DDBJ databases">
        <title>Paenibacillus radiodurans sp. nov., isolated from the southeastern edge of Tengger Desert.</title>
        <authorList>
            <person name="Zhang G."/>
        </authorList>
    </citation>
    <scope>NUCLEOTIDE SEQUENCE [LARGE SCALE GENOMIC DNA]</scope>
    <source>
        <strain evidence="2 3">CCM 7311</strain>
    </source>
</reference>
<dbReference type="Proteomes" id="UP001519887">
    <property type="component" value="Unassembled WGS sequence"/>
</dbReference>
<proteinExistence type="predicted"/>
<name>A0ABS7C7Q7_9BACL</name>
<accession>A0ABS7C7Q7</accession>
<dbReference type="InterPro" id="IPR009875">
    <property type="entry name" value="PilZ_domain"/>
</dbReference>
<protein>
    <submittedName>
        <fullName evidence="2">PilZ domain-containing protein</fullName>
    </submittedName>
</protein>